<dbReference type="PANTHER" id="PTHR30329">
    <property type="entry name" value="STATOR ELEMENT OF FLAGELLAR MOTOR COMPLEX"/>
    <property type="match status" value="1"/>
</dbReference>
<reference evidence="6" key="1">
    <citation type="submission" date="2016-01" db="EMBL/GenBank/DDBJ databases">
        <authorList>
            <person name="Peeters Charlotte."/>
        </authorList>
    </citation>
    <scope>NUCLEOTIDE SEQUENCE</scope>
    <source>
        <strain evidence="6">LMG 22936</strain>
    </source>
</reference>
<dbReference type="AlphaFoldDB" id="A0A158H3Q6"/>
<evidence type="ECO:0000256" key="1">
    <source>
        <dbReference type="ARBA" id="ARBA00004442"/>
    </source>
</evidence>
<dbReference type="InterPro" id="IPR050330">
    <property type="entry name" value="Bact_OuterMem_StrucFunc"/>
</dbReference>
<dbReference type="STRING" id="326475.AWB66_02002"/>
<evidence type="ECO:0000313" key="7">
    <source>
        <dbReference type="Proteomes" id="UP000054717"/>
    </source>
</evidence>
<evidence type="ECO:0000256" key="3">
    <source>
        <dbReference type="PROSITE-ProRule" id="PRU00473"/>
    </source>
</evidence>
<keyword evidence="2 3" id="KW-0472">Membrane</keyword>
<accession>A0A158H3Q6</accession>
<protein>
    <submittedName>
        <fullName evidence="6">OmpA family protein</fullName>
    </submittedName>
</protein>
<dbReference type="PANTHER" id="PTHR30329:SF20">
    <property type="entry name" value="EXPORTED PROTEIN"/>
    <property type="match status" value="1"/>
</dbReference>
<dbReference type="PRINTS" id="PR01021">
    <property type="entry name" value="OMPADOMAIN"/>
</dbReference>
<sequence length="560" mass="59731">MSLLSTGRFARYPFCTLVALAALLAASVVLAVLPLSRGVAWSLAIAACATGAALVAWHTLRMRRAQEQNAATLSALGRSTALSNLPIELRARMPLVIVLGDALERIFANGRNLHVGAGAIWLRADRPQKLAELALALKAWRGDRSPDGVVLTLTPDAHTHESLTQTLRVHRQALSDTARLLSTAVPGYVAVYQRLTQDSGSPTPADAQWFGLSSSAMLRDARSFDAVMQAADDTAREQAGERPERRAAGLAALIGWTWQVVNDALQDRRQPSSPWPLHGAAWTDCGPAANAASPWQAHLRSLTRLSALPLAESPAPWPLPELLVDACPKRAYVSPLLRGFAHAIAILACAGALASWGAAKNNQTLMTQVDEDLARFASLPADHDAARRSALAALTADRDRLDRYERTGVPLRLSFGMYHGAALLPPLNRAIASYQPPPPPPAIITLDSMSLFDSGRAQLKPGSTRALVGALEMIKAHPGKRILVAGHTDNVGDSAGNQRLSVARAGAVRDWLMEAAATPESAFAIQGYGDTRPIAGNDTADGRARNRRVEITLVPDDSGN</sequence>
<dbReference type="EMBL" id="FCNZ02000006">
    <property type="protein sequence ID" value="SAL38992.1"/>
    <property type="molecule type" value="Genomic_DNA"/>
</dbReference>
<feature type="transmembrane region" description="Helical" evidence="4">
    <location>
        <begin position="339"/>
        <end position="359"/>
    </location>
</feature>
<organism evidence="6 7">
    <name type="scientific">Caballeronia telluris</name>
    <dbReference type="NCBI Taxonomy" id="326475"/>
    <lineage>
        <taxon>Bacteria</taxon>
        <taxon>Pseudomonadati</taxon>
        <taxon>Pseudomonadota</taxon>
        <taxon>Betaproteobacteria</taxon>
        <taxon>Burkholderiales</taxon>
        <taxon>Burkholderiaceae</taxon>
        <taxon>Caballeronia</taxon>
    </lineage>
</organism>
<keyword evidence="4" id="KW-0812">Transmembrane</keyword>
<dbReference type="RefSeq" id="WP_087630263.1">
    <property type="nucleotide sequence ID" value="NZ_FCNZ02000006.1"/>
</dbReference>
<feature type="transmembrane region" description="Helical" evidence="4">
    <location>
        <begin position="39"/>
        <end position="60"/>
    </location>
</feature>
<evidence type="ECO:0000259" key="5">
    <source>
        <dbReference type="PROSITE" id="PS51123"/>
    </source>
</evidence>
<name>A0A158H3Q6_9BURK</name>
<proteinExistence type="predicted"/>
<evidence type="ECO:0000256" key="4">
    <source>
        <dbReference type="SAM" id="Phobius"/>
    </source>
</evidence>
<dbReference type="Gene3D" id="3.30.1330.60">
    <property type="entry name" value="OmpA-like domain"/>
    <property type="match status" value="1"/>
</dbReference>
<dbReference type="SUPFAM" id="SSF103088">
    <property type="entry name" value="OmpA-like"/>
    <property type="match status" value="1"/>
</dbReference>
<evidence type="ECO:0000256" key="2">
    <source>
        <dbReference type="ARBA" id="ARBA00023136"/>
    </source>
</evidence>
<dbReference type="Pfam" id="PF00691">
    <property type="entry name" value="OmpA"/>
    <property type="match status" value="1"/>
</dbReference>
<keyword evidence="7" id="KW-1185">Reference proteome</keyword>
<gene>
    <name evidence="6" type="ORF">AWB66_02002</name>
</gene>
<comment type="caution">
    <text evidence="6">The sequence shown here is derived from an EMBL/GenBank/DDBJ whole genome shotgun (WGS) entry which is preliminary data.</text>
</comment>
<feature type="transmembrane region" description="Helical" evidence="4">
    <location>
        <begin position="12"/>
        <end position="33"/>
    </location>
</feature>
<dbReference type="Proteomes" id="UP000054717">
    <property type="component" value="Unassembled WGS sequence"/>
</dbReference>
<dbReference type="PROSITE" id="PS51123">
    <property type="entry name" value="OMPA_2"/>
    <property type="match status" value="1"/>
</dbReference>
<evidence type="ECO:0000313" key="6">
    <source>
        <dbReference type="EMBL" id="SAL38992.1"/>
    </source>
</evidence>
<feature type="domain" description="OmpA-like" evidence="5">
    <location>
        <begin position="439"/>
        <end position="557"/>
    </location>
</feature>
<comment type="subcellular location">
    <subcellularLocation>
        <location evidence="1">Cell outer membrane</location>
    </subcellularLocation>
</comment>
<dbReference type="InterPro" id="IPR006665">
    <property type="entry name" value="OmpA-like"/>
</dbReference>
<keyword evidence="4" id="KW-1133">Transmembrane helix</keyword>
<dbReference type="GO" id="GO:0009279">
    <property type="term" value="C:cell outer membrane"/>
    <property type="evidence" value="ECO:0007669"/>
    <property type="project" value="UniProtKB-SubCell"/>
</dbReference>
<dbReference type="InterPro" id="IPR006664">
    <property type="entry name" value="OMP_bac"/>
</dbReference>
<dbReference type="CDD" id="cd07185">
    <property type="entry name" value="OmpA_C-like"/>
    <property type="match status" value="1"/>
</dbReference>
<dbReference type="InterPro" id="IPR036737">
    <property type="entry name" value="OmpA-like_sf"/>
</dbReference>